<dbReference type="Gene3D" id="2.60.120.560">
    <property type="entry name" value="Exo-inulinase, domain 1"/>
    <property type="match status" value="1"/>
</dbReference>
<dbReference type="Pfam" id="PF06439">
    <property type="entry name" value="3keto-disac_hyd"/>
    <property type="match status" value="1"/>
</dbReference>
<sequence length="234" mass="26218">MKKIQFGGVALMALLMTCATTTFAQKKGKAVSIFNGKDFTGWHTFNKTEPISDKWQIEDGAMHLTARGGGDLVTDKEYENFELELDWKIAEGGNSGVMWGVIEDKKFCCPYMTGPEMQVLDDERHADAKAGKDGNHKAGSLYDLIPPASFEYVKPAGQWNTAKMRIDHKANKGTFWLNGKQTVQFDLSGPGWDALVANSKFKKWADFAKYPKGKIALQDHGDKVWYKNIKIKEI</sequence>
<feature type="domain" description="3-keto-alpha-glucoside-1,2-lyase/3-keto-2-hydroxy-glucal hydratase" evidence="2">
    <location>
        <begin position="30"/>
        <end position="232"/>
    </location>
</feature>
<keyword evidence="1" id="KW-0732">Signal</keyword>
<evidence type="ECO:0000313" key="3">
    <source>
        <dbReference type="EMBL" id="MFD2519508.1"/>
    </source>
</evidence>
<name>A0ABW5J1Z4_9BACT</name>
<evidence type="ECO:0000256" key="1">
    <source>
        <dbReference type="SAM" id="SignalP"/>
    </source>
</evidence>
<protein>
    <submittedName>
        <fullName evidence="3">DUF1080 domain-containing protein</fullName>
    </submittedName>
</protein>
<dbReference type="Proteomes" id="UP001597510">
    <property type="component" value="Unassembled WGS sequence"/>
</dbReference>
<evidence type="ECO:0000259" key="2">
    <source>
        <dbReference type="Pfam" id="PF06439"/>
    </source>
</evidence>
<dbReference type="EMBL" id="JBHULC010000003">
    <property type="protein sequence ID" value="MFD2519508.1"/>
    <property type="molecule type" value="Genomic_DNA"/>
</dbReference>
<dbReference type="InterPro" id="IPR010496">
    <property type="entry name" value="AL/BT2_dom"/>
</dbReference>
<keyword evidence="4" id="KW-1185">Reference proteome</keyword>
<feature type="chain" id="PRO_5046912747" evidence="1">
    <location>
        <begin position="25"/>
        <end position="234"/>
    </location>
</feature>
<reference evidence="4" key="1">
    <citation type="journal article" date="2019" name="Int. J. Syst. Evol. Microbiol.">
        <title>The Global Catalogue of Microorganisms (GCM) 10K type strain sequencing project: providing services to taxonomists for standard genome sequencing and annotation.</title>
        <authorList>
            <consortium name="The Broad Institute Genomics Platform"/>
            <consortium name="The Broad Institute Genome Sequencing Center for Infectious Disease"/>
            <person name="Wu L."/>
            <person name="Ma J."/>
        </authorList>
    </citation>
    <scope>NUCLEOTIDE SEQUENCE [LARGE SCALE GENOMIC DNA]</scope>
    <source>
        <strain evidence="4">KCTC 52344</strain>
    </source>
</reference>
<feature type="signal peptide" evidence="1">
    <location>
        <begin position="1"/>
        <end position="24"/>
    </location>
</feature>
<dbReference type="RefSeq" id="WP_340236759.1">
    <property type="nucleotide sequence ID" value="NZ_JBBEWC010000006.1"/>
</dbReference>
<evidence type="ECO:0000313" key="4">
    <source>
        <dbReference type="Proteomes" id="UP001597510"/>
    </source>
</evidence>
<organism evidence="3 4">
    <name type="scientific">Emticicia soli</name>
    <dbReference type="NCBI Taxonomy" id="2027878"/>
    <lineage>
        <taxon>Bacteria</taxon>
        <taxon>Pseudomonadati</taxon>
        <taxon>Bacteroidota</taxon>
        <taxon>Cytophagia</taxon>
        <taxon>Cytophagales</taxon>
        <taxon>Leadbetterellaceae</taxon>
        <taxon>Emticicia</taxon>
    </lineage>
</organism>
<accession>A0ABW5J1Z4</accession>
<gene>
    <name evidence="3" type="ORF">ACFSR2_01350</name>
</gene>
<proteinExistence type="predicted"/>
<comment type="caution">
    <text evidence="3">The sequence shown here is derived from an EMBL/GenBank/DDBJ whole genome shotgun (WGS) entry which is preliminary data.</text>
</comment>